<proteinExistence type="inferred from homology"/>
<dbReference type="KEGG" id="mbr:MONBRDRAFT_34691"/>
<comment type="similarity">
    <text evidence="1 2">Belongs to the pirin family.</text>
</comment>
<feature type="signal peptide" evidence="3">
    <location>
        <begin position="1"/>
        <end position="21"/>
    </location>
</feature>
<dbReference type="eggNOG" id="ENOG502RXW4">
    <property type="taxonomic scope" value="Eukaryota"/>
</dbReference>
<keyword evidence="3" id="KW-0732">Signal</keyword>
<dbReference type="Pfam" id="PF17954">
    <property type="entry name" value="Pirin_C_2"/>
    <property type="match status" value="1"/>
</dbReference>
<evidence type="ECO:0000256" key="1">
    <source>
        <dbReference type="ARBA" id="ARBA00008416"/>
    </source>
</evidence>
<dbReference type="PANTHER" id="PTHR43212:SF3">
    <property type="entry name" value="QUERCETIN 2,3-DIOXYGENASE"/>
    <property type="match status" value="1"/>
</dbReference>
<accession>A9VDD7</accession>
<evidence type="ECO:0000313" key="7">
    <source>
        <dbReference type="Proteomes" id="UP000001357"/>
    </source>
</evidence>
<evidence type="ECO:0000313" key="6">
    <source>
        <dbReference type="EMBL" id="EDQ84431.1"/>
    </source>
</evidence>
<evidence type="ECO:0000259" key="4">
    <source>
        <dbReference type="Pfam" id="PF02678"/>
    </source>
</evidence>
<dbReference type="InterPro" id="IPR011051">
    <property type="entry name" value="RmlC_Cupin_sf"/>
</dbReference>
<dbReference type="Proteomes" id="UP000001357">
    <property type="component" value="Unassembled WGS sequence"/>
</dbReference>
<dbReference type="InterPro" id="IPR014710">
    <property type="entry name" value="RmlC-like_jellyroll"/>
</dbReference>
<dbReference type="GO" id="GO:0051213">
    <property type="term" value="F:dioxygenase activity"/>
    <property type="evidence" value="ECO:0000318"/>
    <property type="project" value="GO_Central"/>
</dbReference>
<name>A9VDD7_MONBE</name>
<dbReference type="InterPro" id="IPR041602">
    <property type="entry name" value="Quercetinase_C"/>
</dbReference>
<dbReference type="PANTHER" id="PTHR43212">
    <property type="entry name" value="QUERCETIN 2,3-DIOXYGENASE"/>
    <property type="match status" value="1"/>
</dbReference>
<sequence>MRAESCLVLLACICLLGRASSAAAPAADACVADSARGCATSELPASSPASAHPYATMALLRKVPADSLFVSEPDPSWFGNGPNPSSNPHWTNKNWLKSRFHFSFAEYHDRARSQFGVLRVMNDDLVQPVRGFGTHPHANMEICTYIVSGDLTHQDSMGTRETLGPRGIQFMTAGTGVRHSEFNTDDTHPLRFIQMWMVPRSRNLEPNYGSMVGDRERQHNKWAHLVADVKNTSADTPVKINQDANIWVTELDEGKESTFELREGRQAYILCLEGATTLTAASAASGTSAQEKLVAHDATQAFGAATLTFAATGSEGVHVLMVEMAAAPL</sequence>
<feature type="domain" description="Pirin N-terminal" evidence="4">
    <location>
        <begin position="92"/>
        <end position="197"/>
    </location>
</feature>
<dbReference type="EMBL" id="CH991587">
    <property type="protein sequence ID" value="EDQ84431.1"/>
    <property type="molecule type" value="Genomic_DNA"/>
</dbReference>
<dbReference type="STRING" id="81824.A9VDD7"/>
<evidence type="ECO:0008006" key="8">
    <source>
        <dbReference type="Google" id="ProtNLM"/>
    </source>
</evidence>
<dbReference type="InParanoid" id="A9VDD7"/>
<dbReference type="RefSeq" id="XP_001750726.1">
    <property type="nucleotide sequence ID" value="XM_001750674.1"/>
</dbReference>
<feature type="chain" id="PRO_5002745384" description="Pirin N-terminal domain-containing protein" evidence="3">
    <location>
        <begin position="22"/>
        <end position="329"/>
    </location>
</feature>
<evidence type="ECO:0000256" key="3">
    <source>
        <dbReference type="SAM" id="SignalP"/>
    </source>
</evidence>
<feature type="domain" description="Quercetin 2,3-dioxygenase C-terminal cupin" evidence="5">
    <location>
        <begin position="233"/>
        <end position="323"/>
    </location>
</feature>
<reference evidence="6 7" key="1">
    <citation type="journal article" date="2008" name="Nature">
        <title>The genome of the choanoflagellate Monosiga brevicollis and the origin of metazoans.</title>
        <authorList>
            <consortium name="JGI Sequencing"/>
            <person name="King N."/>
            <person name="Westbrook M.J."/>
            <person name="Young S.L."/>
            <person name="Kuo A."/>
            <person name="Abedin M."/>
            <person name="Chapman J."/>
            <person name="Fairclough S."/>
            <person name="Hellsten U."/>
            <person name="Isogai Y."/>
            <person name="Letunic I."/>
            <person name="Marr M."/>
            <person name="Pincus D."/>
            <person name="Putnam N."/>
            <person name="Rokas A."/>
            <person name="Wright K.J."/>
            <person name="Zuzow R."/>
            <person name="Dirks W."/>
            <person name="Good M."/>
            <person name="Goodstein D."/>
            <person name="Lemons D."/>
            <person name="Li W."/>
            <person name="Lyons J.B."/>
            <person name="Morris A."/>
            <person name="Nichols S."/>
            <person name="Richter D.J."/>
            <person name="Salamov A."/>
            <person name="Bork P."/>
            <person name="Lim W.A."/>
            <person name="Manning G."/>
            <person name="Miller W.T."/>
            <person name="McGinnis W."/>
            <person name="Shapiro H."/>
            <person name="Tjian R."/>
            <person name="Grigoriev I.V."/>
            <person name="Rokhsar D."/>
        </authorList>
    </citation>
    <scope>NUCLEOTIDE SEQUENCE [LARGE SCALE GENOMIC DNA]</scope>
    <source>
        <strain evidence="7">MX1 / ATCC 50154</strain>
    </source>
</reference>
<gene>
    <name evidence="6" type="ORF">MONBRDRAFT_34691</name>
</gene>
<evidence type="ECO:0000259" key="5">
    <source>
        <dbReference type="Pfam" id="PF17954"/>
    </source>
</evidence>
<evidence type="ECO:0000256" key="2">
    <source>
        <dbReference type="RuleBase" id="RU003457"/>
    </source>
</evidence>
<keyword evidence="7" id="KW-1185">Reference proteome</keyword>
<dbReference type="Gene3D" id="2.60.120.10">
    <property type="entry name" value="Jelly Rolls"/>
    <property type="match status" value="2"/>
</dbReference>
<dbReference type="Pfam" id="PF02678">
    <property type="entry name" value="Pirin"/>
    <property type="match status" value="1"/>
</dbReference>
<protein>
    <recommendedName>
        <fullName evidence="8">Pirin N-terminal domain-containing protein</fullName>
    </recommendedName>
</protein>
<dbReference type="GeneID" id="5896017"/>
<dbReference type="InterPro" id="IPR003829">
    <property type="entry name" value="Pirin_N_dom"/>
</dbReference>
<dbReference type="OMA" id="NLRVWND"/>
<dbReference type="SUPFAM" id="SSF51182">
    <property type="entry name" value="RmlC-like cupins"/>
    <property type="match status" value="1"/>
</dbReference>
<dbReference type="AlphaFoldDB" id="A9VDD7"/>
<dbReference type="InterPro" id="IPR012093">
    <property type="entry name" value="Pirin"/>
</dbReference>
<organism evidence="6 7">
    <name type="scientific">Monosiga brevicollis</name>
    <name type="common">Choanoflagellate</name>
    <dbReference type="NCBI Taxonomy" id="81824"/>
    <lineage>
        <taxon>Eukaryota</taxon>
        <taxon>Choanoflagellata</taxon>
        <taxon>Craspedida</taxon>
        <taxon>Salpingoecidae</taxon>
        <taxon>Monosiga</taxon>
    </lineage>
</organism>
<dbReference type="CDD" id="cd02910">
    <property type="entry name" value="cupin_Yhhw_N"/>
    <property type="match status" value="1"/>
</dbReference>